<reference evidence="2 3" key="1">
    <citation type="journal article" date="2023" name="BMC Biotechnol.">
        <title>Vitis rotundifolia cv Carlos genome sequencing.</title>
        <authorList>
            <person name="Huff M."/>
            <person name="Hulse-Kemp A."/>
            <person name="Scheffler B."/>
            <person name="Youngblood R."/>
            <person name="Simpson S."/>
            <person name="Babiker E."/>
            <person name="Staton M."/>
        </authorList>
    </citation>
    <scope>NUCLEOTIDE SEQUENCE [LARGE SCALE GENOMIC DNA]</scope>
    <source>
        <tissue evidence="2">Leaf</tissue>
    </source>
</reference>
<keyword evidence="3" id="KW-1185">Reference proteome</keyword>
<accession>A0AA39DRW4</accession>
<feature type="compositionally biased region" description="Polar residues" evidence="1">
    <location>
        <begin position="61"/>
        <end position="72"/>
    </location>
</feature>
<feature type="region of interest" description="Disordered" evidence="1">
    <location>
        <begin position="61"/>
        <end position="100"/>
    </location>
</feature>
<evidence type="ECO:0000313" key="3">
    <source>
        <dbReference type="Proteomes" id="UP001168098"/>
    </source>
</evidence>
<organism evidence="2 3">
    <name type="scientific">Vitis rotundifolia</name>
    <name type="common">Muscadine grape</name>
    <dbReference type="NCBI Taxonomy" id="103349"/>
    <lineage>
        <taxon>Eukaryota</taxon>
        <taxon>Viridiplantae</taxon>
        <taxon>Streptophyta</taxon>
        <taxon>Embryophyta</taxon>
        <taxon>Tracheophyta</taxon>
        <taxon>Spermatophyta</taxon>
        <taxon>Magnoliopsida</taxon>
        <taxon>eudicotyledons</taxon>
        <taxon>Gunneridae</taxon>
        <taxon>Pentapetalae</taxon>
        <taxon>rosids</taxon>
        <taxon>Vitales</taxon>
        <taxon>Vitaceae</taxon>
        <taxon>Viteae</taxon>
        <taxon>Vitis</taxon>
    </lineage>
</organism>
<evidence type="ECO:0000256" key="1">
    <source>
        <dbReference type="SAM" id="MobiDB-lite"/>
    </source>
</evidence>
<name>A0AA39DRW4_VITRO</name>
<proteinExistence type="predicted"/>
<gene>
    <name evidence="2" type="ORF">PVL29_012252</name>
</gene>
<dbReference type="EMBL" id="JARBHA010000009">
    <property type="protein sequence ID" value="KAJ9693400.1"/>
    <property type="molecule type" value="Genomic_DNA"/>
</dbReference>
<sequence length="100" mass="10763">MSPIEEGFSFEPKAIVAAGVGDVGLDGEFGPSAEQAFFEGERSIALEVISSFFSSSQIIGGTNWFTPTSTSSLEDEEDKEDEEDEADDKNEATRGKVLTF</sequence>
<evidence type="ECO:0000313" key="2">
    <source>
        <dbReference type="EMBL" id="KAJ9693400.1"/>
    </source>
</evidence>
<dbReference type="Proteomes" id="UP001168098">
    <property type="component" value="Unassembled WGS sequence"/>
</dbReference>
<protein>
    <submittedName>
        <fullName evidence="2">Uncharacterized protein</fullName>
    </submittedName>
</protein>
<feature type="compositionally biased region" description="Acidic residues" evidence="1">
    <location>
        <begin position="73"/>
        <end position="88"/>
    </location>
</feature>
<dbReference type="AlphaFoldDB" id="A0AA39DRW4"/>
<comment type="caution">
    <text evidence="2">The sequence shown here is derived from an EMBL/GenBank/DDBJ whole genome shotgun (WGS) entry which is preliminary data.</text>
</comment>